<feature type="transmembrane region" description="Helical" evidence="1">
    <location>
        <begin position="280"/>
        <end position="300"/>
    </location>
</feature>
<proteinExistence type="predicted"/>
<dbReference type="KEGG" id="tvd:SG34_012105"/>
<keyword evidence="1" id="KW-0812">Transmembrane</keyword>
<reference evidence="2 3" key="1">
    <citation type="journal article" date="2015" name="Genome Announc.">
        <title>Draft Genome Sequences of Marine Isolates of Thalassomonas viridans and Thalassomonas actiniarum.</title>
        <authorList>
            <person name="Olonade I."/>
            <person name="van Zyl L.J."/>
            <person name="Trindade M."/>
        </authorList>
    </citation>
    <scope>NUCLEOTIDE SEQUENCE [LARGE SCALE GENOMIC DNA]</scope>
    <source>
        <strain evidence="2 3">XOM25</strain>
    </source>
</reference>
<dbReference type="Proteomes" id="UP000032352">
    <property type="component" value="Chromosome"/>
</dbReference>
<feature type="transmembrane region" description="Helical" evidence="1">
    <location>
        <begin position="312"/>
        <end position="334"/>
    </location>
</feature>
<dbReference type="EMBL" id="CP059733">
    <property type="protein sequence ID" value="WDE07555.1"/>
    <property type="molecule type" value="Genomic_DNA"/>
</dbReference>
<dbReference type="PANTHER" id="PTHR31061:SF24">
    <property type="entry name" value="LD22376P"/>
    <property type="match status" value="1"/>
</dbReference>
<gene>
    <name evidence="2" type="ORF">SG34_012105</name>
</gene>
<protein>
    <submittedName>
        <fullName evidence="2">DUF5009 domain-containing protein</fullName>
    </submittedName>
</protein>
<evidence type="ECO:0000313" key="2">
    <source>
        <dbReference type="EMBL" id="WDE07555.1"/>
    </source>
</evidence>
<feature type="transmembrane region" description="Helical" evidence="1">
    <location>
        <begin position="219"/>
        <end position="237"/>
    </location>
</feature>
<keyword evidence="1" id="KW-0472">Membrane</keyword>
<feature type="transmembrane region" description="Helical" evidence="1">
    <location>
        <begin position="163"/>
        <end position="185"/>
    </location>
</feature>
<feature type="transmembrane region" description="Helical" evidence="1">
    <location>
        <begin position="249"/>
        <end position="268"/>
    </location>
</feature>
<reference evidence="2 3" key="2">
    <citation type="journal article" date="2022" name="Mar. Drugs">
        <title>Bioassay-Guided Fractionation Leads to the Detection of Cholic Acid Generated by the Rare Thalassomonas sp.</title>
        <authorList>
            <person name="Pheiffer F."/>
            <person name="Schneider Y.K."/>
            <person name="Hansen E.H."/>
            <person name="Andersen J.H."/>
            <person name="Isaksson J."/>
            <person name="Busche T."/>
            <person name="R C."/>
            <person name="Kalinowski J."/>
            <person name="Zyl L.V."/>
            <person name="Trindade M."/>
        </authorList>
    </citation>
    <scope>NUCLEOTIDE SEQUENCE [LARGE SCALE GENOMIC DNA]</scope>
    <source>
        <strain evidence="2 3">XOM25</strain>
    </source>
</reference>
<evidence type="ECO:0000256" key="1">
    <source>
        <dbReference type="SAM" id="Phobius"/>
    </source>
</evidence>
<dbReference type="NCBIfam" id="NF046061">
    <property type="entry name" value="NagX_SO_3504"/>
    <property type="match status" value="1"/>
</dbReference>
<dbReference type="AlphaFoldDB" id="A0AAE9Z6E7"/>
<accession>A0AAE9Z6E7</accession>
<keyword evidence="3" id="KW-1185">Reference proteome</keyword>
<dbReference type="RefSeq" id="WP_044836834.1">
    <property type="nucleotide sequence ID" value="NZ_CP059733.1"/>
</dbReference>
<feature type="transmembrane region" description="Helical" evidence="1">
    <location>
        <begin position="28"/>
        <end position="49"/>
    </location>
</feature>
<name>A0AAE9Z6E7_9GAMM</name>
<keyword evidence="1" id="KW-1133">Transmembrane helix</keyword>
<sequence length="380" mass="42066">MSQQITKDTAGQPSRVLSVDALRGFDMFWILGAEGLFSALYLLTGIAVFNTLAGQMLHSPWHGLTAYDVIFPLFIFLSGVSLGLAAKPLRDYPKEQRRQKLVSALRRLFLLLCLGVIYNHGWNSGIPAAVDKVRFASVLGRIGIAWFVALMLVWFLSHRGQYLAAAGLLFGYWLLLSQVTVAGYGGGDYSQAGALNVWFDQHLLPGSTYQGLAVDPEGLLSNIPSVVNALIGVFAGRYIKTRRAQTGKLLIHLVLAAALLLAAGYSWGRVFPVNKTLWTSSFVLVTCGYSLLLLCLFYAVIDVLKIQKWGKFFAVIGANALLIYLATSLVNWHYSVQSLFGGILNAVPSNWQLLLQLVFMLLLQWLLLLFLYRQKIFVKV</sequence>
<evidence type="ECO:0000313" key="3">
    <source>
        <dbReference type="Proteomes" id="UP000032352"/>
    </source>
</evidence>
<organism evidence="2 3">
    <name type="scientific">Thalassomonas viridans</name>
    <dbReference type="NCBI Taxonomy" id="137584"/>
    <lineage>
        <taxon>Bacteria</taxon>
        <taxon>Pseudomonadati</taxon>
        <taxon>Pseudomonadota</taxon>
        <taxon>Gammaproteobacteria</taxon>
        <taxon>Alteromonadales</taxon>
        <taxon>Colwelliaceae</taxon>
        <taxon>Thalassomonas</taxon>
    </lineage>
</organism>
<dbReference type="PANTHER" id="PTHR31061">
    <property type="entry name" value="LD22376P"/>
    <property type="match status" value="1"/>
</dbReference>
<feature type="transmembrane region" description="Helical" evidence="1">
    <location>
        <begin position="138"/>
        <end position="156"/>
    </location>
</feature>
<feature type="transmembrane region" description="Helical" evidence="1">
    <location>
        <begin position="69"/>
        <end position="89"/>
    </location>
</feature>
<feature type="transmembrane region" description="Helical" evidence="1">
    <location>
        <begin position="354"/>
        <end position="372"/>
    </location>
</feature>
<feature type="transmembrane region" description="Helical" evidence="1">
    <location>
        <begin position="101"/>
        <end position="118"/>
    </location>
</feature>